<accession>A0A225WFH5</accession>
<feature type="compositionally biased region" description="Basic and acidic residues" evidence="1">
    <location>
        <begin position="97"/>
        <end position="109"/>
    </location>
</feature>
<keyword evidence="3" id="KW-1185">Reference proteome</keyword>
<organism evidence="2 3">
    <name type="scientific">Phytophthora megakarya</name>
    <dbReference type="NCBI Taxonomy" id="4795"/>
    <lineage>
        <taxon>Eukaryota</taxon>
        <taxon>Sar</taxon>
        <taxon>Stramenopiles</taxon>
        <taxon>Oomycota</taxon>
        <taxon>Peronosporomycetes</taxon>
        <taxon>Peronosporales</taxon>
        <taxon>Peronosporaceae</taxon>
        <taxon>Phytophthora</taxon>
    </lineage>
</organism>
<protein>
    <submittedName>
        <fullName evidence="2">Uncharacterized protein</fullName>
    </submittedName>
</protein>
<gene>
    <name evidence="2" type="ORF">PHMEG_00010260</name>
</gene>
<comment type="caution">
    <text evidence="2">The sequence shown here is derived from an EMBL/GenBank/DDBJ whole genome shotgun (WGS) entry which is preliminary data.</text>
</comment>
<dbReference type="Proteomes" id="UP000198211">
    <property type="component" value="Unassembled WGS sequence"/>
</dbReference>
<proteinExistence type="predicted"/>
<dbReference type="AlphaFoldDB" id="A0A225WFH5"/>
<sequence length="129" mass="14264">MIDNIARGAILHGIRTTEAELIYHERSADAIRSASTQCIFARHHKKIISDEEFAEILLDNVSHTRGEQFSKHYEVLAAPASQRSATSPDQVMNALRAESELDAKFDDSQRGQIVSSSQSGKQQGKGKKV</sequence>
<dbReference type="EMBL" id="NBNE01001012">
    <property type="protein sequence ID" value="OWZ16008.1"/>
    <property type="molecule type" value="Genomic_DNA"/>
</dbReference>
<evidence type="ECO:0000313" key="3">
    <source>
        <dbReference type="Proteomes" id="UP000198211"/>
    </source>
</evidence>
<evidence type="ECO:0000313" key="2">
    <source>
        <dbReference type="EMBL" id="OWZ16008.1"/>
    </source>
</evidence>
<reference evidence="3" key="1">
    <citation type="submission" date="2017-03" db="EMBL/GenBank/DDBJ databases">
        <title>Phytopthora megakarya and P. palmivora, two closely related causual agents of cacao black pod achieved similar genome size and gene model numbers by different mechanisms.</title>
        <authorList>
            <person name="Ali S."/>
            <person name="Shao J."/>
            <person name="Larry D.J."/>
            <person name="Kronmiller B."/>
            <person name="Shen D."/>
            <person name="Strem M.D."/>
            <person name="Melnick R.L."/>
            <person name="Guiltinan M.J."/>
            <person name="Tyler B.M."/>
            <person name="Meinhardt L.W."/>
            <person name="Bailey B.A."/>
        </authorList>
    </citation>
    <scope>NUCLEOTIDE SEQUENCE [LARGE SCALE GENOMIC DNA]</scope>
    <source>
        <strain evidence="3">zdho120</strain>
    </source>
</reference>
<feature type="region of interest" description="Disordered" evidence="1">
    <location>
        <begin position="96"/>
        <end position="129"/>
    </location>
</feature>
<evidence type="ECO:0000256" key="1">
    <source>
        <dbReference type="SAM" id="MobiDB-lite"/>
    </source>
</evidence>
<name>A0A225WFH5_9STRA</name>
<feature type="compositionally biased region" description="Low complexity" evidence="1">
    <location>
        <begin position="111"/>
        <end position="122"/>
    </location>
</feature>